<proteinExistence type="predicted"/>
<sequence length="177" mass="19212">MSGKTSVKGLDGKDIDLNEPGKSTNASVKGYVGERLVRQDLENAGWKMVHGVGDDANSFANYRGKQGIDAIYEKDGKYIIVEVKTTGAIDRSTVAEGCKGDLCSTKNGDQMSENWIKQHLNKLDHSPEKQKMTDAFEGGEIQRVIAQVDGDGRVSYGKIQTPGNASDRSVYGGEWVP</sequence>
<accession>A0ABV9H3R7</accession>
<evidence type="ECO:0000313" key="2">
    <source>
        <dbReference type="EMBL" id="MFC4623615.1"/>
    </source>
</evidence>
<dbReference type="RefSeq" id="WP_377728226.1">
    <property type="nucleotide sequence ID" value="NZ_JBHSEW010000024.1"/>
</dbReference>
<dbReference type="CDD" id="cd20737">
    <property type="entry name" value="PoNe_HINT"/>
    <property type="match status" value="1"/>
</dbReference>
<feature type="region of interest" description="Disordered" evidence="1">
    <location>
        <begin position="1"/>
        <end position="24"/>
    </location>
</feature>
<dbReference type="InterPro" id="IPR011335">
    <property type="entry name" value="Restrct_endonuc-II-like"/>
</dbReference>
<dbReference type="EMBL" id="JBHSEW010000024">
    <property type="protein sequence ID" value="MFC4623615.1"/>
    <property type="molecule type" value="Genomic_DNA"/>
</dbReference>
<name>A0ABV9H3R7_9BURK</name>
<evidence type="ECO:0000256" key="1">
    <source>
        <dbReference type="SAM" id="MobiDB-lite"/>
    </source>
</evidence>
<evidence type="ECO:0000313" key="3">
    <source>
        <dbReference type="Proteomes" id="UP001595967"/>
    </source>
</evidence>
<dbReference type="SUPFAM" id="SSF52980">
    <property type="entry name" value="Restriction endonuclease-like"/>
    <property type="match status" value="1"/>
</dbReference>
<gene>
    <name evidence="2" type="ORF">ACFO3A_15570</name>
</gene>
<keyword evidence="3" id="KW-1185">Reference proteome</keyword>
<organism evidence="2 3">
    <name type="scientific">Comamonas nitrativorans</name>
    <dbReference type="NCBI Taxonomy" id="108437"/>
    <lineage>
        <taxon>Bacteria</taxon>
        <taxon>Pseudomonadati</taxon>
        <taxon>Pseudomonadota</taxon>
        <taxon>Betaproteobacteria</taxon>
        <taxon>Burkholderiales</taxon>
        <taxon>Comamonadaceae</taxon>
        <taxon>Comamonas</taxon>
    </lineage>
</organism>
<reference evidence="3" key="1">
    <citation type="journal article" date="2019" name="Int. J. Syst. Evol. Microbiol.">
        <title>The Global Catalogue of Microorganisms (GCM) 10K type strain sequencing project: providing services to taxonomists for standard genome sequencing and annotation.</title>
        <authorList>
            <consortium name="The Broad Institute Genomics Platform"/>
            <consortium name="The Broad Institute Genome Sequencing Center for Infectious Disease"/>
            <person name="Wu L."/>
            <person name="Ma J."/>
        </authorList>
    </citation>
    <scope>NUCLEOTIDE SEQUENCE [LARGE SCALE GENOMIC DNA]</scope>
    <source>
        <strain evidence="3">JCM 11650</strain>
    </source>
</reference>
<dbReference type="Proteomes" id="UP001595967">
    <property type="component" value="Unassembled WGS sequence"/>
</dbReference>
<comment type="caution">
    <text evidence="2">The sequence shown here is derived from an EMBL/GenBank/DDBJ whole genome shotgun (WGS) entry which is preliminary data.</text>
</comment>
<protein>
    <recommendedName>
        <fullName evidence="4">Cytosolic protein</fullName>
    </recommendedName>
</protein>
<evidence type="ECO:0008006" key="4">
    <source>
        <dbReference type="Google" id="ProtNLM"/>
    </source>
</evidence>